<reference evidence="1" key="1">
    <citation type="journal article" date="2013" name="J. Plant Res.">
        <title>Effect of fungi and light on seed germination of three Opuntia species from semiarid lands of central Mexico.</title>
        <authorList>
            <person name="Delgado-Sanchez P."/>
            <person name="Jimenez-Bremont J.F."/>
            <person name="Guerrero-Gonzalez Mde L."/>
            <person name="Flores J."/>
        </authorList>
    </citation>
    <scope>NUCLEOTIDE SEQUENCE</scope>
    <source>
        <tissue evidence="1">Cladode</tissue>
    </source>
</reference>
<protein>
    <submittedName>
        <fullName evidence="1">Uncharacterized protein</fullName>
    </submittedName>
</protein>
<proteinExistence type="predicted"/>
<reference evidence="1" key="2">
    <citation type="submission" date="2020-07" db="EMBL/GenBank/DDBJ databases">
        <authorList>
            <person name="Vera ALvarez R."/>
            <person name="Arias-Moreno D.M."/>
            <person name="Jimenez-Jacinto V."/>
            <person name="Jimenez-Bremont J.F."/>
            <person name="Swaminathan K."/>
            <person name="Moose S.P."/>
            <person name="Guerrero-Gonzalez M.L."/>
            <person name="Marino-Ramirez L."/>
            <person name="Landsman D."/>
            <person name="Rodriguez-Kessler M."/>
            <person name="Delgado-Sanchez P."/>
        </authorList>
    </citation>
    <scope>NUCLEOTIDE SEQUENCE</scope>
    <source>
        <tissue evidence="1">Cladode</tissue>
    </source>
</reference>
<accession>A0A7C8ZZ29</accession>
<dbReference type="EMBL" id="GISG01184304">
    <property type="protein sequence ID" value="MBA4654656.1"/>
    <property type="molecule type" value="Transcribed_RNA"/>
</dbReference>
<organism evidence="1">
    <name type="scientific">Opuntia streptacantha</name>
    <name type="common">Prickly pear cactus</name>
    <name type="synonym">Opuntia cardona</name>
    <dbReference type="NCBI Taxonomy" id="393608"/>
    <lineage>
        <taxon>Eukaryota</taxon>
        <taxon>Viridiplantae</taxon>
        <taxon>Streptophyta</taxon>
        <taxon>Embryophyta</taxon>
        <taxon>Tracheophyta</taxon>
        <taxon>Spermatophyta</taxon>
        <taxon>Magnoliopsida</taxon>
        <taxon>eudicotyledons</taxon>
        <taxon>Gunneridae</taxon>
        <taxon>Pentapetalae</taxon>
        <taxon>Caryophyllales</taxon>
        <taxon>Cactineae</taxon>
        <taxon>Cactaceae</taxon>
        <taxon>Opuntioideae</taxon>
        <taxon>Opuntia</taxon>
    </lineage>
</organism>
<sequence length="118" mass="13675">MNTSPSTHGLLRSHLRRSISLAFMRNEHVLDRTNFHAYHPFDILPHPFNPYFPQDPLLKHQPATSFSTPAFPVLQLIISFAFSPLLLKPSPLYPLPYTAFHLTCQTLKKVRGTWHSKW</sequence>
<evidence type="ECO:0000313" key="1">
    <source>
        <dbReference type="EMBL" id="MBA4654656.1"/>
    </source>
</evidence>
<name>A0A7C8ZZ29_OPUST</name>
<dbReference type="AlphaFoldDB" id="A0A7C8ZZ29"/>